<dbReference type="InterPro" id="IPR036145">
    <property type="entry name" value="MinC_C_sf"/>
</dbReference>
<keyword evidence="11" id="KW-1185">Reference proteome</keyword>
<protein>
    <recommendedName>
        <fullName evidence="7">Probable septum site-determining protein MinC</fullName>
    </recommendedName>
</protein>
<dbReference type="Gene3D" id="3.30.160.540">
    <property type="match status" value="1"/>
</dbReference>
<dbReference type="SUPFAM" id="SSF63848">
    <property type="entry name" value="Cell-division inhibitor MinC, C-terminal domain"/>
    <property type="match status" value="1"/>
</dbReference>
<dbReference type="EMBL" id="FQXR01000003">
    <property type="protein sequence ID" value="SHH67490.1"/>
    <property type="molecule type" value="Genomic_DNA"/>
</dbReference>
<reference evidence="10 11" key="1">
    <citation type="submission" date="2016-11" db="EMBL/GenBank/DDBJ databases">
        <authorList>
            <person name="Jaros S."/>
            <person name="Januszkiewicz K."/>
            <person name="Wedrychowicz H."/>
        </authorList>
    </citation>
    <scope>NUCLEOTIDE SEQUENCE [LARGE SCALE GENOMIC DNA]</scope>
    <source>
        <strain evidence="10 11">DSM 13106</strain>
    </source>
</reference>
<organism evidence="10 11">
    <name type="scientific">Sporanaerobacter acetigenes DSM 13106</name>
    <dbReference type="NCBI Taxonomy" id="1123281"/>
    <lineage>
        <taxon>Bacteria</taxon>
        <taxon>Bacillati</taxon>
        <taxon>Bacillota</taxon>
        <taxon>Tissierellia</taxon>
        <taxon>Tissierellales</taxon>
        <taxon>Sporanaerobacteraceae</taxon>
        <taxon>Sporanaerobacter</taxon>
    </lineage>
</organism>
<keyword evidence="3 7" id="KW-0717">Septation</keyword>
<keyword evidence="4 7" id="KW-0131">Cell cycle</keyword>
<dbReference type="Pfam" id="PF05209">
    <property type="entry name" value="MinC_N"/>
    <property type="match status" value="1"/>
</dbReference>
<dbReference type="Proteomes" id="UP000184389">
    <property type="component" value="Unassembled WGS sequence"/>
</dbReference>
<dbReference type="InterPro" id="IPR016098">
    <property type="entry name" value="CAP/MinC_C"/>
</dbReference>
<evidence type="ECO:0000256" key="1">
    <source>
        <dbReference type="ARBA" id="ARBA00006291"/>
    </source>
</evidence>
<evidence type="ECO:0000259" key="8">
    <source>
        <dbReference type="Pfam" id="PF03775"/>
    </source>
</evidence>
<dbReference type="NCBIfam" id="TIGR01222">
    <property type="entry name" value="minC"/>
    <property type="match status" value="1"/>
</dbReference>
<accession>A0A1M5UX34</accession>
<comment type="similarity">
    <text evidence="1 7">Belongs to the MinC family.</text>
</comment>
<comment type="function">
    <text evidence="5 7">Cell division inhibitor that blocks the formation of polar Z ring septums. Rapidly oscillates between the poles of the cell to destabilize FtsZ filaments that have formed before they mature into polar Z rings. Prevents FtsZ polymerization.</text>
</comment>
<proteinExistence type="inferred from homology"/>
<dbReference type="Pfam" id="PF03775">
    <property type="entry name" value="MinC_C"/>
    <property type="match status" value="1"/>
</dbReference>
<evidence type="ECO:0000313" key="11">
    <source>
        <dbReference type="Proteomes" id="UP000184389"/>
    </source>
</evidence>
<gene>
    <name evidence="7" type="primary">minC</name>
    <name evidence="10" type="ORF">SAMN02745180_00800</name>
</gene>
<feature type="domain" description="Septum formation inhibitor MinC N-terminal" evidence="9">
    <location>
        <begin position="6"/>
        <end position="69"/>
    </location>
</feature>
<dbReference type="GO" id="GO:0000902">
    <property type="term" value="P:cell morphogenesis"/>
    <property type="evidence" value="ECO:0007669"/>
    <property type="project" value="InterPro"/>
</dbReference>
<dbReference type="HAMAP" id="MF_00267">
    <property type="entry name" value="MinC"/>
    <property type="match status" value="1"/>
</dbReference>
<sequence length="208" mass="23556">MNQDLVVFKGTQDGVYIYIKDGSFNSIKKELDKKLKKSISFFEGGQIIDFKGRRLSEDEKSELRRIIKDKYKIKIAEEVKEEDNFEKEEIFKGIGEGMTKFIKTTLRSGQFIHYKGNVVIFGDLNPGSVVEAWGNIIVLGTLRGIAHAGSNGNKEAIVAAFHLQPTQLRIANFIARCPDEENVDESKWPEIAKIEGEEVVIDTYLPKK</sequence>
<dbReference type="STRING" id="1123281.SAMN02745180_00800"/>
<dbReference type="PANTHER" id="PTHR34108">
    <property type="entry name" value="SEPTUM SITE-DETERMINING PROTEIN MINC"/>
    <property type="match status" value="1"/>
</dbReference>
<keyword evidence="2 7" id="KW-0132">Cell division</keyword>
<dbReference type="GO" id="GO:1901891">
    <property type="term" value="P:regulation of cell septum assembly"/>
    <property type="evidence" value="ECO:0007669"/>
    <property type="project" value="InterPro"/>
</dbReference>
<dbReference type="GO" id="GO:0051302">
    <property type="term" value="P:regulation of cell division"/>
    <property type="evidence" value="ECO:0007669"/>
    <property type="project" value="InterPro"/>
</dbReference>
<dbReference type="PANTHER" id="PTHR34108:SF1">
    <property type="entry name" value="SEPTUM SITE-DETERMINING PROTEIN MINC"/>
    <property type="match status" value="1"/>
</dbReference>
<dbReference type="InterPro" id="IPR007874">
    <property type="entry name" value="MinC_N"/>
</dbReference>
<evidence type="ECO:0000256" key="5">
    <source>
        <dbReference type="ARBA" id="ARBA00025606"/>
    </source>
</evidence>
<dbReference type="GO" id="GO:0000917">
    <property type="term" value="P:division septum assembly"/>
    <property type="evidence" value="ECO:0007669"/>
    <property type="project" value="UniProtKB-KW"/>
</dbReference>
<evidence type="ECO:0000259" key="9">
    <source>
        <dbReference type="Pfam" id="PF05209"/>
    </source>
</evidence>
<evidence type="ECO:0000256" key="4">
    <source>
        <dbReference type="ARBA" id="ARBA00023306"/>
    </source>
</evidence>
<evidence type="ECO:0000313" key="10">
    <source>
        <dbReference type="EMBL" id="SHH67490.1"/>
    </source>
</evidence>
<dbReference type="InterPro" id="IPR013033">
    <property type="entry name" value="MinC"/>
</dbReference>
<dbReference type="Gene3D" id="2.160.20.70">
    <property type="match status" value="1"/>
</dbReference>
<dbReference type="InterPro" id="IPR005526">
    <property type="entry name" value="Septum_form_inhib_MinC_C"/>
</dbReference>
<dbReference type="RefSeq" id="WP_072743375.1">
    <property type="nucleotide sequence ID" value="NZ_FQXR01000003.1"/>
</dbReference>
<name>A0A1M5UX34_9FIRM</name>
<evidence type="ECO:0000256" key="6">
    <source>
        <dbReference type="ARBA" id="ARBA00046874"/>
    </source>
</evidence>
<evidence type="ECO:0000256" key="7">
    <source>
        <dbReference type="HAMAP-Rule" id="MF_00267"/>
    </source>
</evidence>
<comment type="subunit">
    <text evidence="6 7">Interacts with MinD and FtsZ.</text>
</comment>
<evidence type="ECO:0000256" key="3">
    <source>
        <dbReference type="ARBA" id="ARBA00023210"/>
    </source>
</evidence>
<dbReference type="AlphaFoldDB" id="A0A1M5UX34"/>
<dbReference type="OrthoDB" id="9790810at2"/>
<evidence type="ECO:0000256" key="2">
    <source>
        <dbReference type="ARBA" id="ARBA00022618"/>
    </source>
</evidence>
<feature type="domain" description="Septum formation inhibitor MinC C-terminal" evidence="8">
    <location>
        <begin position="101"/>
        <end position="201"/>
    </location>
</feature>